<organism>
    <name type="scientific">Solenopsis invicta</name>
    <name type="common">Red imported fire ant</name>
    <name type="synonym">Solenopsis wagneri</name>
    <dbReference type="NCBI Taxonomy" id="13686"/>
    <lineage>
        <taxon>Eukaryota</taxon>
        <taxon>Metazoa</taxon>
        <taxon>Ecdysozoa</taxon>
        <taxon>Arthropoda</taxon>
        <taxon>Hexapoda</taxon>
        <taxon>Insecta</taxon>
        <taxon>Pterygota</taxon>
        <taxon>Neoptera</taxon>
        <taxon>Endopterygota</taxon>
        <taxon>Hymenoptera</taxon>
        <taxon>Apocrita</taxon>
        <taxon>Aculeata</taxon>
        <taxon>Formicoidea</taxon>
        <taxon>Formicidae</taxon>
        <taxon>Myrmicinae</taxon>
        <taxon>Solenopsis</taxon>
    </lineage>
</organism>
<reference evidence="3" key="1">
    <citation type="journal article" date="2011" name="Proc. Natl. Acad. Sci. U.S.A.">
        <title>The genome of the fire ant Solenopsis invicta.</title>
        <authorList>
            <person name="Wurm Y."/>
            <person name="Wang J."/>
            <person name="Riba-Grognuz O."/>
            <person name="Corona M."/>
            <person name="Nygaard S."/>
            <person name="Hunt B.G."/>
            <person name="Ingram K.K."/>
            <person name="Falquet L."/>
            <person name="Nipitwattanaphon M."/>
            <person name="Gotzek D."/>
            <person name="Dijkstra M.B."/>
            <person name="Oettler J."/>
            <person name="Comtesse F."/>
            <person name="Shih C.J."/>
            <person name="Wu W.J."/>
            <person name="Yang C.C."/>
            <person name="Thomas J."/>
            <person name="Beaudoing E."/>
            <person name="Pradervand S."/>
            <person name="Flegel V."/>
            <person name="Cook E.D."/>
            <person name="Fabbretti R."/>
            <person name="Stockinger H."/>
            <person name="Long L."/>
            <person name="Farmerie W.G."/>
            <person name="Oakey J."/>
            <person name="Boomsma J.J."/>
            <person name="Pamilo P."/>
            <person name="Yi S.V."/>
            <person name="Heinze J."/>
            <person name="Goodisman M.A."/>
            <person name="Farinelli L."/>
            <person name="Harshman K."/>
            <person name="Hulo N."/>
            <person name="Cerutti L."/>
            <person name="Xenarios I."/>
            <person name="Shoemaker D."/>
            <person name="Keller L."/>
        </authorList>
    </citation>
    <scope>NUCLEOTIDE SEQUENCE [LARGE SCALE GENOMIC DNA]</scope>
</reference>
<dbReference type="SMART" id="SM00703">
    <property type="entry name" value="NRF"/>
    <property type="match status" value="1"/>
</dbReference>
<keyword evidence="1" id="KW-1133">Transmembrane helix</keyword>
<feature type="transmembrane region" description="Helical" evidence="1">
    <location>
        <begin position="343"/>
        <end position="366"/>
    </location>
</feature>
<dbReference type="HOGENOM" id="CLU_746646_0_0_1"/>
<dbReference type="AlphaFoldDB" id="E9II17"/>
<protein>
    <recommendedName>
        <fullName evidence="2">Nose resistant-to-fluoxetine protein N-terminal domain-containing protein</fullName>
    </recommendedName>
</protein>
<dbReference type="PANTHER" id="PTHR11161">
    <property type="entry name" value="O-ACYLTRANSFERASE"/>
    <property type="match status" value="1"/>
</dbReference>
<sequence length="371" mass="43255">MAKIPPILRSLFQYSTRYHARILATLISFISMGMSKDAYLTFLYNAQNPFLSIQNGFRIILRTSCAIRFLLIFPVTHIVLDSSGGYKSGFFYGNNYWLGSRSQCLDTINKSTTILPREIYRDNDPQQEFQPFETNYFIAHFRHNNTLQYRTYMFQQDVITLGLCLPSSCSINNISFILEKMLYDRVNLTFDIYSADLNLIQVKDLKYDIKQLSGGALFFICLGLGFCFMTIIGTIYDVFIHQENVKKNEMNKMDDSKLTPVYIMVLGIMQVNSEWLDKTSQIYMNEKSHEICAKYWWRNLLYINNFFDVDTLCMSWSWYLAVDMQSHVIVLMVLILSTMYFYAAVIMSGVLLIGSIIFTGYISYIYEYVPT</sequence>
<evidence type="ECO:0000313" key="3">
    <source>
        <dbReference type="EMBL" id="EFZ19786.1"/>
    </source>
</evidence>
<proteinExistence type="predicted"/>
<feature type="transmembrane region" description="Helical" evidence="1">
    <location>
        <begin position="216"/>
        <end position="239"/>
    </location>
</feature>
<dbReference type="EMBL" id="GL763329">
    <property type="protein sequence ID" value="EFZ19786.1"/>
    <property type="molecule type" value="Genomic_DNA"/>
</dbReference>
<accession>E9II17</accession>
<feature type="transmembrane region" description="Helical" evidence="1">
    <location>
        <begin position="20"/>
        <end position="39"/>
    </location>
</feature>
<feature type="transmembrane region" description="Helical" evidence="1">
    <location>
        <begin position="316"/>
        <end position="336"/>
    </location>
</feature>
<dbReference type="PANTHER" id="PTHR11161:SF72">
    <property type="entry name" value="FI21449P1"/>
    <property type="match status" value="1"/>
</dbReference>
<keyword evidence="1" id="KW-0812">Transmembrane</keyword>
<feature type="domain" description="Nose resistant-to-fluoxetine protein N-terminal" evidence="2">
    <location>
        <begin position="62"/>
        <end position="193"/>
    </location>
</feature>
<feature type="non-terminal residue" evidence="3">
    <location>
        <position position="371"/>
    </location>
</feature>
<feature type="transmembrane region" description="Helical" evidence="1">
    <location>
        <begin position="59"/>
        <end position="80"/>
    </location>
</feature>
<dbReference type="InterPro" id="IPR006621">
    <property type="entry name" value="Nose-resist-to-fluoxetine_N"/>
</dbReference>
<evidence type="ECO:0000259" key="2">
    <source>
        <dbReference type="SMART" id="SM00703"/>
    </source>
</evidence>
<name>E9II17_SOLIN</name>
<gene>
    <name evidence="3" type="ORF">SINV_15758</name>
</gene>
<dbReference type="Pfam" id="PF20146">
    <property type="entry name" value="NRF"/>
    <property type="match status" value="1"/>
</dbReference>
<evidence type="ECO:0000256" key="1">
    <source>
        <dbReference type="SAM" id="Phobius"/>
    </source>
</evidence>
<dbReference type="InterPro" id="IPR052728">
    <property type="entry name" value="O2_lipid_transport_reg"/>
</dbReference>
<keyword evidence="1" id="KW-0472">Membrane</keyword>